<gene>
    <name evidence="1" type="ORF">KSB_41100</name>
</gene>
<sequence>MMFSHIALVSEIDAISMPELTRVAAALQKQVTRDFAPIWNIFGTVDAFSRLEDVPLGYWPIIVRANVPDHALGFHLDEQGQPYALVQYSNSWSLSASHECLEMLADPYGNRLVAGPSLKREHGRVQYLLGICDPCQGAELAYTVNDILVSDFCTPHYYEPVRANGERYSYTGAITEPRQVLPGGYITWFNANDGHYWQFRQLGVDGGYVDLGTSPVQQRFSLRENYDRLTPRTPIARGLPNDSRQLQAAREAAWFTGEKTALYAQKLHYTIDRVVQEAYSRV</sequence>
<organism evidence="1 2">
    <name type="scientific">Ktedonobacter robiniae</name>
    <dbReference type="NCBI Taxonomy" id="2778365"/>
    <lineage>
        <taxon>Bacteria</taxon>
        <taxon>Bacillati</taxon>
        <taxon>Chloroflexota</taxon>
        <taxon>Ktedonobacteria</taxon>
        <taxon>Ktedonobacterales</taxon>
        <taxon>Ktedonobacteraceae</taxon>
        <taxon>Ktedonobacter</taxon>
    </lineage>
</organism>
<keyword evidence="2" id="KW-1185">Reference proteome</keyword>
<reference evidence="1 2" key="1">
    <citation type="journal article" date="2021" name="Int. J. Syst. Evol. Microbiol.">
        <title>Reticulibacter mediterranei gen. nov., sp. nov., within the new family Reticulibacteraceae fam. nov., and Ktedonospora formicarum gen. nov., sp. nov., Ktedonobacter robiniae sp. nov., Dictyobacter formicarum sp. nov. and Dictyobacter arantiisoli sp. nov., belonging to the class Ktedonobacteria.</title>
        <authorList>
            <person name="Yabe S."/>
            <person name="Zheng Y."/>
            <person name="Wang C.M."/>
            <person name="Sakai Y."/>
            <person name="Abe K."/>
            <person name="Yokota A."/>
            <person name="Donadio S."/>
            <person name="Cavaletti L."/>
            <person name="Monciardini P."/>
        </authorList>
    </citation>
    <scope>NUCLEOTIDE SEQUENCE [LARGE SCALE GENOMIC DNA]</scope>
    <source>
        <strain evidence="1 2">SOSP1-30</strain>
    </source>
</reference>
<protein>
    <submittedName>
        <fullName evidence="1">Uncharacterized protein</fullName>
    </submittedName>
</protein>
<dbReference type="Proteomes" id="UP000654345">
    <property type="component" value="Unassembled WGS sequence"/>
</dbReference>
<accession>A0ABQ3USK1</accession>
<proteinExistence type="predicted"/>
<name>A0ABQ3USK1_9CHLR</name>
<evidence type="ECO:0000313" key="2">
    <source>
        <dbReference type="Proteomes" id="UP000654345"/>
    </source>
</evidence>
<comment type="caution">
    <text evidence="1">The sequence shown here is derived from an EMBL/GenBank/DDBJ whole genome shotgun (WGS) entry which is preliminary data.</text>
</comment>
<dbReference type="EMBL" id="BNJG01000001">
    <property type="protein sequence ID" value="GHO55635.1"/>
    <property type="molecule type" value="Genomic_DNA"/>
</dbReference>
<evidence type="ECO:0000313" key="1">
    <source>
        <dbReference type="EMBL" id="GHO55635.1"/>
    </source>
</evidence>
<dbReference type="RefSeq" id="WP_201372207.1">
    <property type="nucleotide sequence ID" value="NZ_BNJG01000001.1"/>
</dbReference>